<reference evidence="3 4" key="1">
    <citation type="submission" date="2021-08" db="EMBL/GenBank/DDBJ databases">
        <title>Complete genome sequence of Leptospira kobayashii strain E30.</title>
        <authorList>
            <person name="Nakao R."/>
            <person name="Nakamura S."/>
            <person name="Masuzawa T."/>
            <person name="Koizumi N."/>
        </authorList>
    </citation>
    <scope>NUCLEOTIDE SEQUENCE [LARGE SCALE GENOMIC DNA]</scope>
    <source>
        <strain evidence="3 4">E30</strain>
    </source>
</reference>
<dbReference type="NCBIfam" id="NF047776">
    <property type="entry name" value="LIC11485_Nterm"/>
    <property type="match status" value="1"/>
</dbReference>
<feature type="region of interest" description="Disordered" evidence="1">
    <location>
        <begin position="179"/>
        <end position="220"/>
    </location>
</feature>
<dbReference type="RefSeq" id="WP_109020777.1">
    <property type="nucleotide sequence ID" value="NZ_AP025028.1"/>
</dbReference>
<feature type="transmembrane region" description="Helical" evidence="2">
    <location>
        <begin position="37"/>
        <end position="58"/>
    </location>
</feature>
<sequence length="274" mass="31042">MVDLKNINIPKVNVDTKKMLGAVDSLVDKIPPQIQSLLRKIAIGLFIFFLIMAIYTGWSKGWEGAKPQGLQLAQDTRSLFLMEVERDYNRKRKDVQMTNPEDLSYESNRKMQFDFISEREGTNPTQNTYPEESDFLGKEYDFRNRKAEDTSLPPLATPSGDGLIPSPVDVEKIGAWQNTDELQEMGKGAPKELDRGNPDLSAKPQRVSPTASPSNVDLDTAEDLRFKKMLDRVDQLEKKIAEKKKRETTTTPSLSPASESTGRKPRELERVPRQ</sequence>
<feature type="region of interest" description="Disordered" evidence="1">
    <location>
        <begin position="241"/>
        <end position="274"/>
    </location>
</feature>
<protein>
    <submittedName>
        <fullName evidence="3">Uncharacterized protein</fullName>
    </submittedName>
</protein>
<keyword evidence="2" id="KW-1133">Transmembrane helix</keyword>
<feature type="compositionally biased region" description="Polar residues" evidence="1">
    <location>
        <begin position="249"/>
        <end position="260"/>
    </location>
</feature>
<feature type="compositionally biased region" description="Basic and acidic residues" evidence="1">
    <location>
        <begin position="261"/>
        <end position="274"/>
    </location>
</feature>
<feature type="compositionally biased region" description="Polar residues" evidence="1">
    <location>
        <begin position="207"/>
        <end position="217"/>
    </location>
</feature>
<name>A0ABN6KDP4_9LEPT</name>
<evidence type="ECO:0000256" key="2">
    <source>
        <dbReference type="SAM" id="Phobius"/>
    </source>
</evidence>
<accession>A0ABN6KDP4</accession>
<keyword evidence="2" id="KW-0472">Membrane</keyword>
<evidence type="ECO:0000313" key="3">
    <source>
        <dbReference type="EMBL" id="BDA77789.1"/>
    </source>
</evidence>
<dbReference type="EMBL" id="AP025028">
    <property type="protein sequence ID" value="BDA77789.1"/>
    <property type="molecule type" value="Genomic_DNA"/>
</dbReference>
<gene>
    <name evidence="3" type="ORF">LPTSP3_g07190</name>
</gene>
<keyword evidence="2" id="KW-0812">Transmembrane</keyword>
<proteinExistence type="predicted"/>
<organism evidence="3 4">
    <name type="scientific">Leptospira kobayashii</name>
    <dbReference type="NCBI Taxonomy" id="1917830"/>
    <lineage>
        <taxon>Bacteria</taxon>
        <taxon>Pseudomonadati</taxon>
        <taxon>Spirochaetota</taxon>
        <taxon>Spirochaetia</taxon>
        <taxon>Leptospirales</taxon>
        <taxon>Leptospiraceae</taxon>
        <taxon>Leptospira</taxon>
    </lineage>
</organism>
<keyword evidence="4" id="KW-1185">Reference proteome</keyword>
<evidence type="ECO:0000256" key="1">
    <source>
        <dbReference type="SAM" id="MobiDB-lite"/>
    </source>
</evidence>
<dbReference type="Proteomes" id="UP000245263">
    <property type="component" value="Chromosome 1"/>
</dbReference>
<evidence type="ECO:0000313" key="4">
    <source>
        <dbReference type="Proteomes" id="UP000245263"/>
    </source>
</evidence>